<dbReference type="InterPro" id="IPR000504">
    <property type="entry name" value="RRM_dom"/>
</dbReference>
<feature type="compositionally biased region" description="Basic and acidic residues" evidence="2">
    <location>
        <begin position="615"/>
        <end position="633"/>
    </location>
</feature>
<feature type="compositionally biased region" description="Pro residues" evidence="2">
    <location>
        <begin position="276"/>
        <end position="291"/>
    </location>
</feature>
<feature type="compositionally biased region" description="Low complexity" evidence="2">
    <location>
        <begin position="603"/>
        <end position="614"/>
    </location>
</feature>
<sequence length="917" mass="101525">MHLETSYMASTIPDEVFHVRGKTLTPESPQPLHVSEPTHIPLLQSQMDPSFSDSPMYKQIFLEKTPPLDTESVVGEQVQVTTHTYAMLRHKFENLGSKGVGEQGAVSFSRSLHTGYQPKPDTENESTFSSAYSTSQSPCRVSQTSTADVNEPTVPSHTTSITSETPSPLERPILSENSISEPHYSPTLPGNDQMTGSKDADVKSTRKFITPASLSDHNKNIKTKADLEGDASDQKSLNTLSNAKSAKNTTDSPTNTAVTTASSNNYVTKPSTLDTSPPPSAGLPPRPPPQERPSIRPGPDNIQYFHPLPNQPESGSSQYGPSNFPKPSGLPSPASGTSSTSNGFPPPHIAGFQKSSQSPGNQTKSSVPKAPRSDRLNNEEPKSSRWEGDREEPWAPEVQKKYDKFLHNERVYVTEGLWDRFPPGSRLFVGNLPTERVTKRDLFHLFHKYGDLAQISIKQAYGFVQFLEPTSCHNALEAEQGGFIRGRKIHLEISKPQKSTRNAPAPDSSRQPVKRRSRSPEAARGVSNCRGIRSGGDRFDRTAEPGRPPIREFRDRDEPYRRRDDYHSARTPSPRGHRRGDPRSHDRTPENYERRRNRRRSRSPYSRSGRYRSPSPREKGSENDSDLHIPKRSPREVPDVEIIVLENVDRDFIHHIEKTFRDRGLRTDVLILSPRMSLTAVIRRQIIEGAQAIVKLSRSNQYSGKIPLQVFDRTGGIDNVKFNEYSELELNVAADVVLHATTVHPGSTSKYTTTQMPEISQLQASSKVPPPLKSNNNITNLISSLDSTALQSLLRALQQNPSPQNSAQLTSCTLQAAQQHYTPQGNPTDLASILSSFSRQQNSLVPPTSATQTAQPPAYGLPPQLPGGKSDPNLASLLAQTLGGQRLSQPLIAPPQMAPQMSPHIQSIMDQLKKWKQ</sequence>
<gene>
    <name evidence="4" type="ORF">I7I53_06602</name>
</gene>
<feature type="compositionally biased region" description="Low complexity" evidence="2">
    <location>
        <begin position="254"/>
        <end position="265"/>
    </location>
</feature>
<feature type="region of interest" description="Disordered" evidence="2">
    <location>
        <begin position="838"/>
        <end position="874"/>
    </location>
</feature>
<reference evidence="4" key="1">
    <citation type="submission" date="2021-01" db="EMBL/GenBank/DDBJ databases">
        <title>Chromosome-level genome assembly of a human fungal pathogen reveals clustering of transcriptionally co-regulated genes.</title>
        <authorList>
            <person name="Voorhies M."/>
            <person name="Cohen S."/>
            <person name="Shea T.P."/>
            <person name="Petrus S."/>
            <person name="Munoz J.F."/>
            <person name="Poplawski S."/>
            <person name="Goldman W.E."/>
            <person name="Michael T."/>
            <person name="Cuomo C.A."/>
            <person name="Sil A."/>
            <person name="Beyhan S."/>
        </authorList>
    </citation>
    <scope>NUCLEOTIDE SEQUENCE</scope>
    <source>
        <strain evidence="4">H88</strain>
    </source>
</reference>
<evidence type="ECO:0000313" key="4">
    <source>
        <dbReference type="EMBL" id="QSS51311.1"/>
    </source>
</evidence>
<dbReference type="VEuPathDB" id="FungiDB:I7I53_06602"/>
<evidence type="ECO:0000313" key="5">
    <source>
        <dbReference type="Proteomes" id="UP000663419"/>
    </source>
</evidence>
<dbReference type="PANTHER" id="PTHR23295">
    <property type="entry name" value="NUCLEAR RECEPTOR COACTIVATOR 5-RELATED"/>
    <property type="match status" value="1"/>
</dbReference>
<feature type="compositionally biased region" description="Basic and acidic residues" evidence="2">
    <location>
        <begin position="216"/>
        <end position="227"/>
    </location>
</feature>
<dbReference type="AlphaFoldDB" id="A0A8A1LC40"/>
<feature type="compositionally biased region" description="Basic and acidic residues" evidence="2">
    <location>
        <begin position="371"/>
        <end position="394"/>
    </location>
</feature>
<feature type="compositionally biased region" description="Basic and acidic residues" evidence="2">
    <location>
        <begin position="535"/>
        <end position="568"/>
    </location>
</feature>
<evidence type="ECO:0000256" key="1">
    <source>
        <dbReference type="PROSITE-ProRule" id="PRU00176"/>
    </source>
</evidence>
<dbReference type="Pfam" id="PF00076">
    <property type="entry name" value="RRM_1"/>
    <property type="match status" value="1"/>
</dbReference>
<feature type="domain" description="RRM" evidence="3">
    <location>
        <begin position="425"/>
        <end position="496"/>
    </location>
</feature>
<feature type="compositionally biased region" description="Low complexity" evidence="2">
    <location>
        <begin position="846"/>
        <end position="858"/>
    </location>
</feature>
<organism evidence="4 5">
    <name type="scientific">Ajellomyces capsulatus (strain H88)</name>
    <name type="common">Darling's disease fungus</name>
    <name type="synonym">Histoplasma capsulatum</name>
    <dbReference type="NCBI Taxonomy" id="544711"/>
    <lineage>
        <taxon>Eukaryota</taxon>
        <taxon>Fungi</taxon>
        <taxon>Dikarya</taxon>
        <taxon>Ascomycota</taxon>
        <taxon>Pezizomycotina</taxon>
        <taxon>Eurotiomycetes</taxon>
        <taxon>Eurotiomycetidae</taxon>
        <taxon>Onygenales</taxon>
        <taxon>Ajellomycetaceae</taxon>
        <taxon>Histoplasma</taxon>
    </lineage>
</organism>
<feature type="compositionally biased region" description="Low complexity" evidence="2">
    <location>
        <begin position="126"/>
        <end position="137"/>
    </location>
</feature>
<dbReference type="InterPro" id="IPR035979">
    <property type="entry name" value="RBD_domain_sf"/>
</dbReference>
<dbReference type="SUPFAM" id="SSF52954">
    <property type="entry name" value="Class II aaRS ABD-related"/>
    <property type="match status" value="1"/>
</dbReference>
<proteinExistence type="predicted"/>
<evidence type="ECO:0000259" key="3">
    <source>
        <dbReference type="PROSITE" id="PS50102"/>
    </source>
</evidence>
<accession>A0A8A1LC40</accession>
<keyword evidence="1" id="KW-0694">RNA-binding</keyword>
<dbReference type="Proteomes" id="UP000663419">
    <property type="component" value="Chromosome 2"/>
</dbReference>
<dbReference type="SUPFAM" id="SSF54928">
    <property type="entry name" value="RNA-binding domain, RBD"/>
    <property type="match status" value="1"/>
</dbReference>
<dbReference type="CDD" id="cd12342">
    <property type="entry name" value="RRM_Nab3p"/>
    <property type="match status" value="1"/>
</dbReference>
<dbReference type="SMART" id="SM00360">
    <property type="entry name" value="RRM"/>
    <property type="match status" value="1"/>
</dbReference>
<dbReference type="InterPro" id="IPR052600">
    <property type="entry name" value="Nuc_rcpt_coact/corep"/>
</dbReference>
<dbReference type="InterPro" id="IPR012677">
    <property type="entry name" value="Nucleotide-bd_a/b_plait_sf"/>
</dbReference>
<dbReference type="PANTHER" id="PTHR23295:SF6">
    <property type="entry name" value="NEOSIN, ISOFORM A"/>
    <property type="match status" value="1"/>
</dbReference>
<dbReference type="EMBL" id="CP069103">
    <property type="protein sequence ID" value="QSS51311.1"/>
    <property type="molecule type" value="Genomic_DNA"/>
</dbReference>
<feature type="compositionally biased region" description="Basic and acidic residues" evidence="2">
    <location>
        <begin position="579"/>
        <end position="594"/>
    </location>
</feature>
<feature type="compositionally biased region" description="Polar residues" evidence="2">
    <location>
        <begin position="353"/>
        <end position="366"/>
    </location>
</feature>
<feature type="compositionally biased region" description="Polar residues" evidence="2">
    <location>
        <begin position="334"/>
        <end position="343"/>
    </location>
</feature>
<dbReference type="GO" id="GO:0003723">
    <property type="term" value="F:RNA binding"/>
    <property type="evidence" value="ECO:0007669"/>
    <property type="project" value="UniProtKB-UniRule"/>
</dbReference>
<dbReference type="InterPro" id="IPR034167">
    <property type="entry name" value="Nab3_RRM"/>
</dbReference>
<feature type="compositionally biased region" description="Polar residues" evidence="2">
    <location>
        <begin position="138"/>
        <end position="166"/>
    </location>
</feature>
<feature type="compositionally biased region" description="Polar residues" evidence="2">
    <location>
        <begin position="234"/>
        <end position="253"/>
    </location>
</feature>
<evidence type="ECO:0000256" key="2">
    <source>
        <dbReference type="SAM" id="MobiDB-lite"/>
    </source>
</evidence>
<dbReference type="PROSITE" id="PS50102">
    <property type="entry name" value="RRM"/>
    <property type="match status" value="1"/>
</dbReference>
<dbReference type="Gene3D" id="3.30.70.330">
    <property type="match status" value="1"/>
</dbReference>
<feature type="compositionally biased region" description="Polar residues" evidence="2">
    <location>
        <begin position="311"/>
        <end position="321"/>
    </location>
</feature>
<dbReference type="Gene3D" id="3.40.50.800">
    <property type="entry name" value="Anticodon-binding domain"/>
    <property type="match status" value="1"/>
</dbReference>
<feature type="region of interest" description="Disordered" evidence="2">
    <location>
        <begin position="493"/>
        <end position="633"/>
    </location>
</feature>
<protein>
    <submittedName>
        <fullName evidence="4">RNA-binding protein</fullName>
    </submittedName>
</protein>
<dbReference type="InterPro" id="IPR036621">
    <property type="entry name" value="Anticodon-bd_dom_sf"/>
</dbReference>
<feature type="compositionally biased region" description="Polar residues" evidence="2">
    <location>
        <begin position="266"/>
        <end position="275"/>
    </location>
</feature>
<name>A0A8A1LC40_AJEC8</name>
<feature type="region of interest" description="Disordered" evidence="2">
    <location>
        <begin position="112"/>
        <end position="394"/>
    </location>
</feature>